<dbReference type="Proteomes" id="UP000317010">
    <property type="component" value="Unassembled WGS sequence"/>
</dbReference>
<evidence type="ECO:0008006" key="4">
    <source>
        <dbReference type="Google" id="ProtNLM"/>
    </source>
</evidence>
<keyword evidence="1" id="KW-0732">Signal</keyword>
<accession>A0A562UBF0</accession>
<dbReference type="RefSeq" id="WP_144911263.1">
    <property type="nucleotide sequence ID" value="NZ_VLLI01000003.1"/>
</dbReference>
<feature type="chain" id="PRO_5022070990" description="Outer membrane protein with beta-barrel domain" evidence="1">
    <location>
        <begin position="23"/>
        <end position="177"/>
    </location>
</feature>
<keyword evidence="3" id="KW-1185">Reference proteome</keyword>
<evidence type="ECO:0000313" key="2">
    <source>
        <dbReference type="EMBL" id="TWJ02561.1"/>
    </source>
</evidence>
<gene>
    <name evidence="2" type="ORF">JN11_01534</name>
</gene>
<name>A0A562UBF0_9SPHI</name>
<evidence type="ECO:0000313" key="3">
    <source>
        <dbReference type="Proteomes" id="UP000317010"/>
    </source>
</evidence>
<evidence type="ECO:0000256" key="1">
    <source>
        <dbReference type="SAM" id="SignalP"/>
    </source>
</evidence>
<dbReference type="AlphaFoldDB" id="A0A562UBF0"/>
<dbReference type="EMBL" id="VLLI01000003">
    <property type="protein sequence ID" value="TWJ02561.1"/>
    <property type="molecule type" value="Genomic_DNA"/>
</dbReference>
<dbReference type="PROSITE" id="PS51257">
    <property type="entry name" value="PROKAR_LIPOPROTEIN"/>
    <property type="match status" value="1"/>
</dbReference>
<organism evidence="2 3">
    <name type="scientific">Mucilaginibacter frigoritolerans</name>
    <dbReference type="NCBI Taxonomy" id="652788"/>
    <lineage>
        <taxon>Bacteria</taxon>
        <taxon>Pseudomonadati</taxon>
        <taxon>Bacteroidota</taxon>
        <taxon>Sphingobacteriia</taxon>
        <taxon>Sphingobacteriales</taxon>
        <taxon>Sphingobacteriaceae</taxon>
        <taxon>Mucilaginibacter</taxon>
    </lineage>
</organism>
<comment type="caution">
    <text evidence="2">The sequence shown here is derived from an EMBL/GenBank/DDBJ whole genome shotgun (WGS) entry which is preliminary data.</text>
</comment>
<reference evidence="2 3" key="1">
    <citation type="submission" date="2019-07" db="EMBL/GenBank/DDBJ databases">
        <title>Genomic Encyclopedia of Archaeal and Bacterial Type Strains, Phase II (KMG-II): from individual species to whole genera.</title>
        <authorList>
            <person name="Goeker M."/>
        </authorList>
    </citation>
    <scope>NUCLEOTIDE SEQUENCE [LARGE SCALE GENOMIC DNA]</scope>
    <source>
        <strain evidence="2 3">ATCC BAA-1854</strain>
    </source>
</reference>
<feature type="signal peptide" evidence="1">
    <location>
        <begin position="1"/>
        <end position="22"/>
    </location>
</feature>
<sequence>MKFVLLFVAVLFLGTVSCFAQAQTDSHLSLGVEYGIPVGAASTFYGTVIGASAKFERPVAASPFSFTLTAGITDYIVKLDDNISVDNATYVPVEIGGKYYFSKIAYFEGDLGASVNVNPNYSASRAAFIYAPIIGVSAPTNKHKATIDIGLRYEGRVESGGTVSQIALRVAYRFKIK</sequence>
<dbReference type="OrthoDB" id="668980at2"/>
<protein>
    <recommendedName>
        <fullName evidence="4">Outer membrane protein with beta-barrel domain</fullName>
    </recommendedName>
</protein>
<proteinExistence type="predicted"/>